<accession>A0ABT3HT62</accession>
<evidence type="ECO:0000313" key="1">
    <source>
        <dbReference type="EMBL" id="MCW3166971.1"/>
    </source>
</evidence>
<gene>
    <name evidence="1" type="ORF">OMO38_00385</name>
</gene>
<comment type="caution">
    <text evidence="1">The sequence shown here is derived from an EMBL/GenBank/DDBJ whole genome shotgun (WGS) entry which is preliminary data.</text>
</comment>
<keyword evidence="2" id="KW-1185">Reference proteome</keyword>
<protein>
    <submittedName>
        <fullName evidence="1">Uncharacterized protein</fullName>
    </submittedName>
</protein>
<sequence>MNKISIEKDVSQETIDNNEENLKIAQMNLSDFNERMGKDYDLICKFTNGIPRFFLQQELRYPENTNTIASQINWLLTWKREINDRGYFKIFFNDIEREFEKINRYHTPYIQKDKVYYKLVENFKKKYTDYTPLGFLNQEDENYVKEEINKKFLQRIGEQ</sequence>
<organism evidence="1 2">
    <name type="scientific">Chryseobacterium kimseyorum</name>
    <dbReference type="NCBI Taxonomy" id="2984028"/>
    <lineage>
        <taxon>Bacteria</taxon>
        <taxon>Pseudomonadati</taxon>
        <taxon>Bacteroidota</taxon>
        <taxon>Flavobacteriia</taxon>
        <taxon>Flavobacteriales</taxon>
        <taxon>Weeksellaceae</taxon>
        <taxon>Chryseobacterium group</taxon>
        <taxon>Chryseobacterium</taxon>
    </lineage>
</organism>
<dbReference type="EMBL" id="JAPDHW010000001">
    <property type="protein sequence ID" value="MCW3166971.1"/>
    <property type="molecule type" value="Genomic_DNA"/>
</dbReference>
<evidence type="ECO:0000313" key="2">
    <source>
        <dbReference type="Proteomes" id="UP001163731"/>
    </source>
</evidence>
<proteinExistence type="predicted"/>
<dbReference type="Proteomes" id="UP001163731">
    <property type="component" value="Unassembled WGS sequence"/>
</dbReference>
<name>A0ABT3HT62_9FLAO</name>
<dbReference type="RefSeq" id="WP_264748268.1">
    <property type="nucleotide sequence ID" value="NZ_JAPDHW010000001.1"/>
</dbReference>
<reference evidence="1" key="1">
    <citation type="submission" date="2022-10" db="EMBL/GenBank/DDBJ databases">
        <title>Chryseobacterium babae sp. nov. isolated from the gut of the beetle Oryctes rhinoceros, and Chryseobacterium kimseyorum sp. nov., isolated from a stick insect rearing cage.</title>
        <authorList>
            <person name="Shelomi M."/>
            <person name="Han C.-J."/>
            <person name="Chen W.-M."/>
            <person name="Chen H.-K."/>
            <person name="Liaw S.-J."/>
            <person name="Muhle E."/>
            <person name="Clermont D."/>
        </authorList>
    </citation>
    <scope>NUCLEOTIDE SEQUENCE</scope>
    <source>
        <strain evidence="1">09-1422</strain>
    </source>
</reference>